<feature type="transmembrane region" description="Helical" evidence="7">
    <location>
        <begin position="212"/>
        <end position="235"/>
    </location>
</feature>
<dbReference type="Pfam" id="PF00892">
    <property type="entry name" value="EamA"/>
    <property type="match status" value="2"/>
</dbReference>
<sequence length="310" mass="33160">MDKAAVLFLTLANLFWAGNYLFGAALAPVISAGALTTVRWWIAFTVLWPFVRREWARPGSPGPQAIRRRFGGLVFLAVTGVGGYGFVLYQALHHTSPVNASLISGINPALIAALAAIWQRSRISALQVIGLIVSLAGVVVVVSRGDWSVLTGLRLNPGDWLMLICVFLWAVYSLYVPRVQREVGTMTTAWVTSGMGAVIGLIPAALDWKLLALPITWVGVAYIGVFASVLAYVCWNAGVMRIPAGQAGIFMNLLPVFTLFMAMLLGQPVRVVQWLGGALVVAGVTLTLTAGRSRKGRDSGEPRAEASTGL</sequence>
<organism evidence="9 11">
    <name type="scientific">Kyrpidia spormannii</name>
    <dbReference type="NCBI Taxonomy" id="2055160"/>
    <lineage>
        <taxon>Bacteria</taxon>
        <taxon>Bacillati</taxon>
        <taxon>Bacillota</taxon>
        <taxon>Bacilli</taxon>
        <taxon>Bacillales</taxon>
        <taxon>Alicyclobacillaceae</taxon>
        <taxon>Kyrpidia</taxon>
    </lineage>
</organism>
<dbReference type="OrthoDB" id="9805239at2"/>
<evidence type="ECO:0000256" key="1">
    <source>
        <dbReference type="ARBA" id="ARBA00004651"/>
    </source>
</evidence>
<feature type="transmembrane region" description="Helical" evidence="7">
    <location>
        <begin position="247"/>
        <end position="265"/>
    </location>
</feature>
<reference evidence="10 12" key="3">
    <citation type="submission" date="2020-04" db="EMBL/GenBank/DDBJ databases">
        <authorList>
            <person name="Hogendoorn C."/>
        </authorList>
    </citation>
    <scope>NUCLEOTIDE SEQUENCE [LARGE SCALE GENOMIC DNA]</scope>
    <source>
        <strain evidence="10">COOX1</strain>
    </source>
</reference>
<dbReference type="GO" id="GO:0005886">
    <property type="term" value="C:plasma membrane"/>
    <property type="evidence" value="ECO:0007669"/>
    <property type="project" value="UniProtKB-SubCell"/>
</dbReference>
<comment type="similarity">
    <text evidence="2">Belongs to the EamA transporter family.</text>
</comment>
<dbReference type="SUPFAM" id="SSF103481">
    <property type="entry name" value="Multidrug resistance efflux transporter EmrE"/>
    <property type="match status" value="2"/>
</dbReference>
<proteinExistence type="inferred from homology"/>
<feature type="transmembrane region" description="Helical" evidence="7">
    <location>
        <begin position="271"/>
        <end position="290"/>
    </location>
</feature>
<dbReference type="PANTHER" id="PTHR32322">
    <property type="entry name" value="INNER MEMBRANE TRANSPORTER"/>
    <property type="match status" value="1"/>
</dbReference>
<keyword evidence="5 7" id="KW-1133">Transmembrane helix</keyword>
<evidence type="ECO:0000256" key="6">
    <source>
        <dbReference type="ARBA" id="ARBA00023136"/>
    </source>
</evidence>
<dbReference type="AlphaFoldDB" id="A0A2K8N400"/>
<dbReference type="EMBL" id="CP024955">
    <property type="protein sequence ID" value="ATY83895.1"/>
    <property type="molecule type" value="Genomic_DNA"/>
</dbReference>
<comment type="subcellular location">
    <subcellularLocation>
        <location evidence="1">Cell membrane</location>
        <topology evidence="1">Multi-pass membrane protein</topology>
    </subcellularLocation>
</comment>
<dbReference type="Proteomes" id="UP000231932">
    <property type="component" value="Chromosome"/>
</dbReference>
<dbReference type="InterPro" id="IPR000620">
    <property type="entry name" value="EamA_dom"/>
</dbReference>
<name>A0A2K8N400_9BACL</name>
<feature type="transmembrane region" description="Helical" evidence="7">
    <location>
        <begin position="98"/>
        <end position="118"/>
    </location>
</feature>
<dbReference type="InterPro" id="IPR050638">
    <property type="entry name" value="AA-Vitamin_Transporters"/>
</dbReference>
<dbReference type="RefSeq" id="WP_100666731.1">
    <property type="nucleotide sequence ID" value="NZ_CP024955.1"/>
</dbReference>
<evidence type="ECO:0000313" key="10">
    <source>
        <dbReference type="EMBL" id="CAB3390585.1"/>
    </source>
</evidence>
<feature type="transmembrane region" description="Helical" evidence="7">
    <location>
        <begin position="72"/>
        <end position="92"/>
    </location>
</feature>
<dbReference type="EMBL" id="LR792683">
    <property type="protein sequence ID" value="CAB3390585.1"/>
    <property type="molecule type" value="Genomic_DNA"/>
</dbReference>
<reference evidence="11" key="1">
    <citation type="submission" date="2017-11" db="EMBL/GenBank/DDBJ databases">
        <title>Complete Genome Sequence of Kyrpidia sp. Strain EA-1, a thermophilic, hydrogen-oxidizing Bacterium, isolated from the Azores.</title>
        <authorList>
            <person name="Reiner J.E."/>
            <person name="Lapp C.J."/>
            <person name="Bunk B."/>
            <person name="Gescher J."/>
        </authorList>
    </citation>
    <scope>NUCLEOTIDE SEQUENCE [LARGE SCALE GENOMIC DNA]</scope>
    <source>
        <strain evidence="11">EA-1</strain>
    </source>
</reference>
<dbReference type="PANTHER" id="PTHR32322:SF18">
    <property type="entry name" value="S-ADENOSYLMETHIONINE_S-ADENOSYLHOMOCYSTEINE TRANSPORTER"/>
    <property type="match status" value="1"/>
</dbReference>
<accession>A0A2K8N400</accession>
<dbReference type="KEGG" id="kyr:CVV65_02040"/>
<keyword evidence="4 7" id="KW-0812">Transmembrane</keyword>
<keyword evidence="3" id="KW-1003">Cell membrane</keyword>
<feature type="domain" description="EamA" evidence="8">
    <location>
        <begin position="5"/>
        <end position="142"/>
    </location>
</feature>
<feature type="transmembrane region" description="Helical" evidence="7">
    <location>
        <begin position="157"/>
        <end position="175"/>
    </location>
</feature>
<evidence type="ECO:0000256" key="7">
    <source>
        <dbReference type="SAM" id="Phobius"/>
    </source>
</evidence>
<evidence type="ECO:0000256" key="3">
    <source>
        <dbReference type="ARBA" id="ARBA00022475"/>
    </source>
</evidence>
<dbReference type="Proteomes" id="UP000502196">
    <property type="component" value="Chromosome"/>
</dbReference>
<protein>
    <recommendedName>
        <fullName evidence="8">EamA domain-containing protein</fullName>
    </recommendedName>
</protein>
<dbReference type="InterPro" id="IPR037185">
    <property type="entry name" value="EmrE-like"/>
</dbReference>
<feature type="transmembrane region" description="Helical" evidence="7">
    <location>
        <begin position="125"/>
        <end position="145"/>
    </location>
</feature>
<keyword evidence="6 7" id="KW-0472">Membrane</keyword>
<keyword evidence="11" id="KW-1185">Reference proteome</keyword>
<evidence type="ECO:0000313" key="12">
    <source>
        <dbReference type="Proteomes" id="UP000502196"/>
    </source>
</evidence>
<feature type="transmembrane region" description="Helical" evidence="7">
    <location>
        <begin position="27"/>
        <end position="51"/>
    </location>
</feature>
<evidence type="ECO:0000256" key="5">
    <source>
        <dbReference type="ARBA" id="ARBA00022989"/>
    </source>
</evidence>
<reference evidence="9" key="2">
    <citation type="journal article" date="2018" name="Genome Announc.">
        <title>Complete Genome Sequence of Kyrpidia sp. Strain EA-1, a Thermophilic Knallgas Bacterium, Isolated from the Azores.</title>
        <authorList>
            <person name="Reiner J.E."/>
            <person name="Lapp C.J."/>
            <person name="Bunk B."/>
            <person name="Sproer C."/>
            <person name="Overmann J."/>
            <person name="Gescher J."/>
        </authorList>
    </citation>
    <scope>NUCLEOTIDE SEQUENCE</scope>
    <source>
        <strain evidence="9">EA-1</strain>
    </source>
</reference>
<evidence type="ECO:0000256" key="2">
    <source>
        <dbReference type="ARBA" id="ARBA00007362"/>
    </source>
</evidence>
<evidence type="ECO:0000259" key="8">
    <source>
        <dbReference type="Pfam" id="PF00892"/>
    </source>
</evidence>
<feature type="domain" description="EamA" evidence="8">
    <location>
        <begin position="157"/>
        <end position="288"/>
    </location>
</feature>
<evidence type="ECO:0000313" key="11">
    <source>
        <dbReference type="Proteomes" id="UP000231932"/>
    </source>
</evidence>
<gene>
    <name evidence="10" type="ORF">COOX1_0486</name>
    <name evidence="9" type="ORF">CVV65_02040</name>
</gene>
<evidence type="ECO:0000313" key="9">
    <source>
        <dbReference type="EMBL" id="ATY83895.1"/>
    </source>
</evidence>
<evidence type="ECO:0000256" key="4">
    <source>
        <dbReference type="ARBA" id="ARBA00022692"/>
    </source>
</evidence>
<feature type="transmembrane region" description="Helical" evidence="7">
    <location>
        <begin position="187"/>
        <end position="206"/>
    </location>
</feature>